<evidence type="ECO:0000256" key="10">
    <source>
        <dbReference type="ARBA" id="ARBA00023136"/>
    </source>
</evidence>
<dbReference type="Pfam" id="PF03840">
    <property type="entry name" value="SecG"/>
    <property type="match status" value="1"/>
</dbReference>
<accession>A0A249DXG0</accession>
<evidence type="ECO:0000256" key="11">
    <source>
        <dbReference type="RuleBase" id="RU365087"/>
    </source>
</evidence>
<protein>
    <recommendedName>
        <fullName evidence="3 11">Protein-export membrane protein SecG</fullName>
    </recommendedName>
</protein>
<evidence type="ECO:0000256" key="9">
    <source>
        <dbReference type="ARBA" id="ARBA00023010"/>
    </source>
</evidence>
<gene>
    <name evidence="13" type="ORF">BA171_00900</name>
</gene>
<dbReference type="Proteomes" id="UP000216438">
    <property type="component" value="Chromosome"/>
</dbReference>
<reference evidence="13 14" key="2">
    <citation type="submission" date="2017-09" db="EMBL/GenBank/DDBJ databases">
        <title>The genome of whitefly Bemisia tabaci, a global crop pest, provides novel insights into virus transmission, host adaptation and insecticide resistance.</title>
        <authorList>
            <person name="Kaur N."/>
            <person name="Kliot A."/>
            <person name="Pinheiro P.V."/>
            <person name="Luan J."/>
            <person name="Zheng Y."/>
            <person name="Liu W."/>
            <person name="Sun H."/>
            <person name="Yang X."/>
            <person name="Xu Y."/>
            <person name="Luo Y."/>
            <person name="Kruse A."/>
            <person name="Fisher T.W."/>
            <person name="Nelson D.R."/>
            <person name="Elimelech M."/>
            <person name="MacCoss M."/>
            <person name="Johnson R."/>
            <person name="Cohen E."/>
            <person name="Hunter W.B."/>
            <person name="Brown J.K."/>
            <person name="Jander G."/>
            <person name="Cilia M."/>
            <person name="Douglas A.E."/>
            <person name="Ghanim M."/>
            <person name="Simmons A.M."/>
            <person name="Wintermantel W.M."/>
            <person name="Ling K.-S."/>
            <person name="Fei Z."/>
        </authorList>
    </citation>
    <scope>NUCLEOTIDE SEQUENCE [LARGE SCALE GENOMIC DNA]</scope>
    <source>
        <strain evidence="13 14">MEAM1</strain>
    </source>
</reference>
<sequence>MYHALLIFFLLISILLVGCIMLQQGKGADVGASFGAGVSTSLFGSNGSGNFMTRMTSVLATLFFIISLILGNIATNKKSEWENLNQPEKSGQAKKTENSVNKPQTDIPQ</sequence>
<evidence type="ECO:0000256" key="7">
    <source>
        <dbReference type="ARBA" id="ARBA00022927"/>
    </source>
</evidence>
<evidence type="ECO:0000256" key="1">
    <source>
        <dbReference type="ARBA" id="ARBA00004651"/>
    </source>
</evidence>
<name>A0A249DXG0_9ENTR</name>
<dbReference type="PANTHER" id="PTHR34182">
    <property type="entry name" value="PROTEIN-EXPORT MEMBRANE PROTEIN SECG"/>
    <property type="match status" value="1"/>
</dbReference>
<proteinExistence type="inferred from homology"/>
<dbReference type="GO" id="GO:0009306">
    <property type="term" value="P:protein secretion"/>
    <property type="evidence" value="ECO:0007669"/>
    <property type="project" value="UniProtKB-UniRule"/>
</dbReference>
<keyword evidence="7 11" id="KW-0653">Protein transport</keyword>
<keyword evidence="10 11" id="KW-0472">Membrane</keyword>
<evidence type="ECO:0000256" key="5">
    <source>
        <dbReference type="ARBA" id="ARBA00022475"/>
    </source>
</evidence>
<dbReference type="PANTHER" id="PTHR34182:SF1">
    <property type="entry name" value="PROTEIN-EXPORT MEMBRANE PROTEIN SECG"/>
    <property type="match status" value="1"/>
</dbReference>
<reference evidence="14" key="1">
    <citation type="submission" date="2016-06" db="EMBL/GenBank/DDBJ databases">
        <authorList>
            <person name="Chen W."/>
            <person name="Hasegawa D.K."/>
        </authorList>
    </citation>
    <scope>NUCLEOTIDE SEQUENCE [LARGE SCALE GENOMIC DNA]</scope>
    <source>
        <strain evidence="14">MEAM1</strain>
    </source>
</reference>
<evidence type="ECO:0000256" key="6">
    <source>
        <dbReference type="ARBA" id="ARBA00022692"/>
    </source>
</evidence>
<keyword evidence="4 11" id="KW-0813">Transport</keyword>
<dbReference type="RefSeq" id="WP_016856907.1">
    <property type="nucleotide sequence ID" value="NZ_CP016303.1"/>
</dbReference>
<dbReference type="PRINTS" id="PR01651">
    <property type="entry name" value="SECGEXPORT"/>
</dbReference>
<evidence type="ECO:0000256" key="4">
    <source>
        <dbReference type="ARBA" id="ARBA00022448"/>
    </source>
</evidence>
<keyword evidence="8 11" id="KW-1133">Transmembrane helix</keyword>
<comment type="similarity">
    <text evidence="2 11">Belongs to the SecG family.</text>
</comment>
<feature type="compositionally biased region" description="Polar residues" evidence="12">
    <location>
        <begin position="98"/>
        <end position="109"/>
    </location>
</feature>
<evidence type="ECO:0000313" key="13">
    <source>
        <dbReference type="EMBL" id="ASX25760.1"/>
    </source>
</evidence>
<organism evidence="13 14">
    <name type="scientific">Candidatus Hamiltonella defensa</name>
    <name type="common">Bemisia tabaci</name>
    <dbReference type="NCBI Taxonomy" id="672795"/>
    <lineage>
        <taxon>Bacteria</taxon>
        <taxon>Pseudomonadati</taxon>
        <taxon>Pseudomonadota</taxon>
        <taxon>Gammaproteobacteria</taxon>
        <taxon>Enterobacterales</taxon>
        <taxon>Enterobacteriaceae</taxon>
        <taxon>aphid secondary symbionts</taxon>
        <taxon>Candidatus Williamhamiltonella</taxon>
    </lineage>
</organism>
<evidence type="ECO:0000256" key="12">
    <source>
        <dbReference type="SAM" id="MobiDB-lite"/>
    </source>
</evidence>
<dbReference type="InterPro" id="IPR004692">
    <property type="entry name" value="SecG"/>
</dbReference>
<feature type="region of interest" description="Disordered" evidence="12">
    <location>
        <begin position="81"/>
        <end position="109"/>
    </location>
</feature>
<evidence type="ECO:0000256" key="2">
    <source>
        <dbReference type="ARBA" id="ARBA00008445"/>
    </source>
</evidence>
<dbReference type="GO" id="GO:0043952">
    <property type="term" value="P:protein transport by the Sec complex"/>
    <property type="evidence" value="ECO:0007669"/>
    <property type="project" value="TreeGrafter"/>
</dbReference>
<dbReference type="OrthoDB" id="9813947at2"/>
<evidence type="ECO:0000256" key="3">
    <source>
        <dbReference type="ARBA" id="ARBA00017876"/>
    </source>
</evidence>
<dbReference type="EMBL" id="CP016303">
    <property type="protein sequence ID" value="ASX25760.1"/>
    <property type="molecule type" value="Genomic_DNA"/>
</dbReference>
<comment type="function">
    <text evidence="11">Involved in protein export. Participates in an early event of protein translocation.</text>
</comment>
<keyword evidence="9 11" id="KW-0811">Translocation</keyword>
<dbReference type="NCBIfam" id="TIGR00810">
    <property type="entry name" value="secG"/>
    <property type="match status" value="1"/>
</dbReference>
<comment type="subcellular location">
    <subcellularLocation>
        <location evidence="1 11">Cell membrane</location>
        <topology evidence="1 11">Multi-pass membrane protein</topology>
    </subcellularLocation>
</comment>
<dbReference type="GO" id="GO:0015450">
    <property type="term" value="F:protein-transporting ATPase activity"/>
    <property type="evidence" value="ECO:0007669"/>
    <property type="project" value="UniProtKB-UniRule"/>
</dbReference>
<evidence type="ECO:0000256" key="8">
    <source>
        <dbReference type="ARBA" id="ARBA00022989"/>
    </source>
</evidence>
<dbReference type="GO" id="GO:0005886">
    <property type="term" value="C:plasma membrane"/>
    <property type="evidence" value="ECO:0007669"/>
    <property type="project" value="UniProtKB-SubCell"/>
</dbReference>
<keyword evidence="6 11" id="KW-0812">Transmembrane</keyword>
<comment type="caution">
    <text evidence="11">Lacks conserved residue(s) required for the propagation of feature annotation.</text>
</comment>
<feature type="transmembrane region" description="Helical" evidence="11">
    <location>
        <begin position="51"/>
        <end position="70"/>
    </location>
</feature>
<dbReference type="GO" id="GO:0065002">
    <property type="term" value="P:intracellular protein transmembrane transport"/>
    <property type="evidence" value="ECO:0007669"/>
    <property type="project" value="TreeGrafter"/>
</dbReference>
<evidence type="ECO:0000313" key="14">
    <source>
        <dbReference type="Proteomes" id="UP000216438"/>
    </source>
</evidence>
<keyword evidence="5 11" id="KW-1003">Cell membrane</keyword>
<dbReference type="AlphaFoldDB" id="A0A249DXG0"/>